<dbReference type="Gramene" id="VVA30367">
    <property type="protein sequence ID" value="VVA30367"/>
    <property type="gene ID" value="Prudul26B003635"/>
</dbReference>
<gene>
    <name evidence="1" type="ORF">ALMOND_2B003635</name>
</gene>
<evidence type="ECO:0000313" key="1">
    <source>
        <dbReference type="EMBL" id="VVA30367.1"/>
    </source>
</evidence>
<evidence type="ECO:0000313" key="2">
    <source>
        <dbReference type="Proteomes" id="UP000327085"/>
    </source>
</evidence>
<protein>
    <submittedName>
        <fullName evidence="1">Uncharacterized protein</fullName>
    </submittedName>
</protein>
<accession>A0A5E4FSI8</accession>
<proteinExistence type="predicted"/>
<dbReference type="AlphaFoldDB" id="A0A5E4FSI8"/>
<dbReference type="InParanoid" id="A0A5E4FSI8"/>
<reference evidence="2" key="1">
    <citation type="journal article" date="2020" name="Plant J.">
        <title>Transposons played a major role in the diversification between the closely related almond and peach genomes: results from the almond genome sequence.</title>
        <authorList>
            <person name="Alioto T."/>
            <person name="Alexiou K.G."/>
            <person name="Bardil A."/>
            <person name="Barteri F."/>
            <person name="Castanera R."/>
            <person name="Cruz F."/>
            <person name="Dhingra A."/>
            <person name="Duval H."/>
            <person name="Fernandez I Marti A."/>
            <person name="Frias L."/>
            <person name="Galan B."/>
            <person name="Garcia J.L."/>
            <person name="Howad W."/>
            <person name="Gomez-Garrido J."/>
            <person name="Gut M."/>
            <person name="Julca I."/>
            <person name="Morata J."/>
            <person name="Puigdomenech P."/>
            <person name="Ribeca P."/>
            <person name="Rubio Cabetas M.J."/>
            <person name="Vlasova A."/>
            <person name="Wirthensohn M."/>
            <person name="Garcia-Mas J."/>
            <person name="Gabaldon T."/>
            <person name="Casacuberta J.M."/>
            <person name="Arus P."/>
        </authorList>
    </citation>
    <scope>NUCLEOTIDE SEQUENCE [LARGE SCALE GENOMIC DNA]</scope>
    <source>
        <strain evidence="2">cv. Texas</strain>
    </source>
</reference>
<dbReference type="EMBL" id="CABIKO010000188">
    <property type="protein sequence ID" value="VVA30367.1"/>
    <property type="molecule type" value="Genomic_DNA"/>
</dbReference>
<name>A0A5E4FSI8_PRUDU</name>
<sequence length="65" mass="7023">MKNVKLSSVVFQRLGSKLSPSKAPPVEPPAIFTPSILEMTFGARPGHHHQLQIYIKVDGLNGGLS</sequence>
<organism evidence="1 2">
    <name type="scientific">Prunus dulcis</name>
    <name type="common">Almond</name>
    <name type="synonym">Amygdalus dulcis</name>
    <dbReference type="NCBI Taxonomy" id="3755"/>
    <lineage>
        <taxon>Eukaryota</taxon>
        <taxon>Viridiplantae</taxon>
        <taxon>Streptophyta</taxon>
        <taxon>Embryophyta</taxon>
        <taxon>Tracheophyta</taxon>
        <taxon>Spermatophyta</taxon>
        <taxon>Magnoliopsida</taxon>
        <taxon>eudicotyledons</taxon>
        <taxon>Gunneridae</taxon>
        <taxon>Pentapetalae</taxon>
        <taxon>rosids</taxon>
        <taxon>fabids</taxon>
        <taxon>Rosales</taxon>
        <taxon>Rosaceae</taxon>
        <taxon>Amygdaloideae</taxon>
        <taxon>Amygdaleae</taxon>
        <taxon>Prunus</taxon>
    </lineage>
</organism>
<dbReference type="Proteomes" id="UP000327085">
    <property type="component" value="Chromosome 7"/>
</dbReference>